<dbReference type="PANTHER" id="PTHR35095:SF1">
    <property type="entry name" value="OS05G0143300 PROTEIN"/>
    <property type="match status" value="1"/>
</dbReference>
<gene>
    <name evidence="2" type="primary">LOC104596407</name>
</gene>
<reference evidence="2" key="1">
    <citation type="submission" date="2025-08" db="UniProtKB">
        <authorList>
            <consortium name="RefSeq"/>
        </authorList>
    </citation>
    <scope>IDENTIFICATION</scope>
</reference>
<dbReference type="AlphaFoldDB" id="A0A1U8A2G7"/>
<proteinExistence type="predicted"/>
<dbReference type="STRING" id="4432.A0A1U8A2G7"/>
<keyword evidence="1" id="KW-1185">Reference proteome</keyword>
<evidence type="ECO:0000313" key="1">
    <source>
        <dbReference type="Proteomes" id="UP000189703"/>
    </source>
</evidence>
<protein>
    <submittedName>
        <fullName evidence="2">Uncharacterized protein LOC104596407</fullName>
    </submittedName>
</protein>
<sequence>MAELCLKAYFTYSSGLFRQEQGLYRVVKEFQPFVQSSGARQLYLHTKPIQIEDPWKPTSWFLHPNQSAKLDSSIRRPVLVDLQDVHPDTVLFSFGIAEQCTRHEKILQFLKMGSSEVLRDGLCLSLLSDLIGLQMAINFCPNRLVSLDDFCPYKIGVDIVQPCFVQPNEEFQKPILDLVGNLAHTSKIMDHPKGRIMLAGNGAEMKDLLSTVVEFYMSKSSTKYRKQSNLVPHFPRLERSEYTFHGSSMKLENVTVVPLKSPEKIKRKLSPKKKQGRKIGRERDLYRRNNFYACESLLSLILNKRGKMIIQSLKKSGPELPQLLNQFSAGIAGTGLAVLLSVFCKVVGGRVPFCASKLLNTGLGFGLVWLSWGVNTLRDTIICISKNSNKLGLKEEEMIKRMDRNMNEIFFRAATLMAMAVLRLA</sequence>
<dbReference type="OrthoDB" id="1918704at2759"/>
<name>A0A1U8A2G7_NELNU</name>
<dbReference type="GeneID" id="104596407"/>
<dbReference type="PANTHER" id="PTHR35095">
    <property type="entry name" value="OS05G0143300 PROTEIN"/>
    <property type="match status" value="1"/>
</dbReference>
<dbReference type="InParanoid" id="A0A1U8A2G7"/>
<dbReference type="KEGG" id="nnu:104596407"/>
<dbReference type="RefSeq" id="XP_010255856.1">
    <property type="nucleotide sequence ID" value="XM_010257554.2"/>
</dbReference>
<organism evidence="1 2">
    <name type="scientific">Nelumbo nucifera</name>
    <name type="common">Sacred lotus</name>
    <dbReference type="NCBI Taxonomy" id="4432"/>
    <lineage>
        <taxon>Eukaryota</taxon>
        <taxon>Viridiplantae</taxon>
        <taxon>Streptophyta</taxon>
        <taxon>Embryophyta</taxon>
        <taxon>Tracheophyta</taxon>
        <taxon>Spermatophyta</taxon>
        <taxon>Magnoliopsida</taxon>
        <taxon>Proteales</taxon>
        <taxon>Nelumbonaceae</taxon>
        <taxon>Nelumbo</taxon>
    </lineage>
</organism>
<dbReference type="FunCoup" id="A0A1U8A2G7">
    <property type="interactions" value="982"/>
</dbReference>
<dbReference type="eggNOG" id="ENOG502QUNS">
    <property type="taxonomic scope" value="Eukaryota"/>
</dbReference>
<evidence type="ECO:0000313" key="2">
    <source>
        <dbReference type="RefSeq" id="XP_010255856.1"/>
    </source>
</evidence>
<dbReference type="Proteomes" id="UP000189703">
    <property type="component" value="Unplaced"/>
</dbReference>
<dbReference type="OMA" id="HPDGQIT"/>
<accession>A0A1U8A2G7</accession>